<feature type="region of interest" description="Disordered" evidence="1">
    <location>
        <begin position="253"/>
        <end position="277"/>
    </location>
</feature>
<proteinExistence type="predicted"/>
<evidence type="ECO:0000313" key="3">
    <source>
        <dbReference type="EMBL" id="KAJ8869303.1"/>
    </source>
</evidence>
<gene>
    <name evidence="3" type="ORF">PR048_030877</name>
</gene>
<organism evidence="3 4">
    <name type="scientific">Dryococelus australis</name>
    <dbReference type="NCBI Taxonomy" id="614101"/>
    <lineage>
        <taxon>Eukaryota</taxon>
        <taxon>Metazoa</taxon>
        <taxon>Ecdysozoa</taxon>
        <taxon>Arthropoda</taxon>
        <taxon>Hexapoda</taxon>
        <taxon>Insecta</taxon>
        <taxon>Pterygota</taxon>
        <taxon>Neoptera</taxon>
        <taxon>Polyneoptera</taxon>
        <taxon>Phasmatodea</taxon>
        <taxon>Verophasmatodea</taxon>
        <taxon>Anareolatae</taxon>
        <taxon>Phasmatidae</taxon>
        <taxon>Eurycanthinae</taxon>
        <taxon>Dryococelus</taxon>
    </lineage>
</organism>
<accession>A0ABQ9GA62</accession>
<dbReference type="InterPro" id="IPR026066">
    <property type="entry name" value="Headcase"/>
</dbReference>
<dbReference type="Proteomes" id="UP001159363">
    <property type="component" value="Chromosome 13"/>
</dbReference>
<dbReference type="PANTHER" id="PTHR13425:SF3">
    <property type="entry name" value="HEADCASE PROTEIN HOMOLOG"/>
    <property type="match status" value="1"/>
</dbReference>
<protein>
    <recommendedName>
        <fullName evidence="2">Headcase middle domain-containing protein</fullName>
    </recommendedName>
</protein>
<evidence type="ECO:0000259" key="2">
    <source>
        <dbReference type="Pfam" id="PF16002"/>
    </source>
</evidence>
<name>A0ABQ9GA62_9NEOP</name>
<reference evidence="3 4" key="1">
    <citation type="submission" date="2023-02" db="EMBL/GenBank/DDBJ databases">
        <title>LHISI_Scaffold_Assembly.</title>
        <authorList>
            <person name="Stuart O.P."/>
            <person name="Cleave R."/>
            <person name="Magrath M.J.L."/>
            <person name="Mikheyev A.S."/>
        </authorList>
    </citation>
    <scope>NUCLEOTIDE SEQUENCE [LARGE SCALE GENOMIC DNA]</scope>
    <source>
        <strain evidence="3">Daus_M_001</strain>
        <tissue evidence="3">Leg muscle</tissue>
    </source>
</reference>
<sequence>MRVHTPHSPHYLPVFPSPFLISRGINVGARRVAARPRPRRENAIRARLTYAPSVSSLLRARRAKRSGGAFSFVVGVAFLRLAARASGNRSSVRLANIFEFSLRLQNTANFAGVQPLLVHTFRQTVYTLLETPSPPTGALVSCMDVREPGRCAGCFVLRPISSPAEDISVSPLSSGAVWWVVCGQLACRKMGRGGGPGFRPLSEGKDRLILPHRAYRSPRHTGKLDVILQPATERGRRCPGRCTTAVPVMTTSLKWDDPRGNPVSNAKKRGSDTGWGFITRDERPQIKLRPPCQNPHERGRGGVVVRLLASHPAEPASIPGGVAPRFPYVVIVPNDVAGRRVFSGISHFPRLFIPALLHSHLASPSSALKTSMTVDFIGISGVVCYNCMGKLLCAGDRSGVDLPNKGEGGVLPRTNLDFKETLWASTACLVCPNETPLIDMLALHLSTESSSGVPMNCIYWLAMVKGVAIFGYTYSKSAETKGRGKRDIPEKTCRQLASSGTIREDAKIREVTRPGIESGSPWREVSSVTTTPPRSPPEENKCAIDDKASTFEINPGKMSLPMPAYTSTGAPSDMRPLRLHGAGEQHDSRPLAGLQKKLGVTVNGLNSLFGERRSSGIFVKLTHCFVSPHGVLFCVGSSRELEVRVRNVRRSERPVIKDAAAHAYKLVAARASLTPRKSYSSVHHAEMLSPTLLPFPGNNLDCRERSRRHLPQWLDHLPPTNTKPGSIPGGQSCWTMTLVGRGSPGAAPYLDVKRAARISPQEWMWDMEDEGNHGNDETRCFILSTLAAVHVSKVTCLLCRESLAVYDRYPLIDGTFFLSPRQHAAFCLEDKIDVNHVYTEVDFAIGSQFIRHALGNSDLRRPYRSLAPQPQNERKKNQIAYLAVAAWLKEFLRPRPKSVGALGATETCTSNSLIASTRKALNWRAVLPPISLLSKDVPRSDLTFGTKISAQPHPVSEVYCAEIFDLGQNGRQSPLGPHPPLEHALCLLRVAVVRLLASYQGKPDLITGGIAPGFSHVRMVPDNDVGRRFFSAISLFPPLLHSGDVPYSPQKLSILRCKD</sequence>
<dbReference type="PANTHER" id="PTHR13425">
    <property type="entry name" value="HEADCASE PROTEIN"/>
    <property type="match status" value="1"/>
</dbReference>
<keyword evidence="4" id="KW-1185">Reference proteome</keyword>
<feature type="domain" description="Headcase middle" evidence="2">
    <location>
        <begin position="766"/>
        <end position="839"/>
    </location>
</feature>
<comment type="caution">
    <text evidence="3">The sequence shown here is derived from an EMBL/GenBank/DDBJ whole genome shotgun (WGS) entry which is preliminary data.</text>
</comment>
<evidence type="ECO:0000313" key="4">
    <source>
        <dbReference type="Proteomes" id="UP001159363"/>
    </source>
</evidence>
<feature type="region of interest" description="Disordered" evidence="1">
    <location>
        <begin position="505"/>
        <end position="541"/>
    </location>
</feature>
<dbReference type="InterPro" id="IPR031947">
    <property type="entry name" value="Headcase_mid"/>
</dbReference>
<dbReference type="EMBL" id="JARBHB010000014">
    <property type="protein sequence ID" value="KAJ8869303.1"/>
    <property type="molecule type" value="Genomic_DNA"/>
</dbReference>
<dbReference type="Pfam" id="PF16002">
    <property type="entry name" value="Headcase"/>
    <property type="match status" value="1"/>
</dbReference>
<evidence type="ECO:0000256" key="1">
    <source>
        <dbReference type="SAM" id="MobiDB-lite"/>
    </source>
</evidence>